<proteinExistence type="predicted"/>
<keyword evidence="1" id="KW-0507">mRNA processing</keyword>
<evidence type="ECO:0000313" key="4">
    <source>
        <dbReference type="EMBL" id="MBW0541337.1"/>
    </source>
</evidence>
<keyword evidence="2" id="KW-0862">Zinc</keyword>
<sequence>MSSSSNRQATSKVPSFCFPCHYCGEVGHWSPNCPVKAKANEAKTKARHHWSNVAGIGVVSTLEAGEALIDLEATHLVVCNLSLFTSLASIDMTLSVASSKSFKVDAIGTILLRTPKGLLQLNNVLYFRHILDIFCLLDTY</sequence>
<evidence type="ECO:0000313" key="5">
    <source>
        <dbReference type="Proteomes" id="UP000765509"/>
    </source>
</evidence>
<dbReference type="GO" id="GO:0008270">
    <property type="term" value="F:zinc ion binding"/>
    <property type="evidence" value="ECO:0007669"/>
    <property type="project" value="UniProtKB-KW"/>
</dbReference>
<accession>A0A9Q3FQ01</accession>
<evidence type="ECO:0000256" key="1">
    <source>
        <dbReference type="ARBA" id="ARBA00022664"/>
    </source>
</evidence>
<dbReference type="GO" id="GO:0006397">
    <property type="term" value="P:mRNA processing"/>
    <property type="evidence" value="ECO:0007669"/>
    <property type="project" value="UniProtKB-KW"/>
</dbReference>
<reference evidence="4" key="1">
    <citation type="submission" date="2021-03" db="EMBL/GenBank/DDBJ databases">
        <title>Draft genome sequence of rust myrtle Austropuccinia psidii MF-1, a brazilian biotype.</title>
        <authorList>
            <person name="Quecine M.C."/>
            <person name="Pachon D.M.R."/>
            <person name="Bonatelli M.L."/>
            <person name="Correr F.H."/>
            <person name="Franceschini L.M."/>
            <person name="Leite T.F."/>
            <person name="Margarido G.R.A."/>
            <person name="Almeida C.A."/>
            <person name="Ferrarezi J.A."/>
            <person name="Labate C.A."/>
        </authorList>
    </citation>
    <scope>NUCLEOTIDE SEQUENCE</scope>
    <source>
        <strain evidence="4">MF-1</strain>
    </source>
</reference>
<dbReference type="Proteomes" id="UP000765509">
    <property type="component" value="Unassembled WGS sequence"/>
</dbReference>
<keyword evidence="2" id="KW-0863">Zinc-finger</keyword>
<keyword evidence="5" id="KW-1185">Reference proteome</keyword>
<dbReference type="PROSITE" id="PS50158">
    <property type="entry name" value="ZF_CCHC"/>
    <property type="match status" value="1"/>
</dbReference>
<name>A0A9Q3FQ01_9BASI</name>
<evidence type="ECO:0000256" key="2">
    <source>
        <dbReference type="PROSITE-ProRule" id="PRU00047"/>
    </source>
</evidence>
<feature type="domain" description="CCHC-type" evidence="3">
    <location>
        <begin position="20"/>
        <end position="34"/>
    </location>
</feature>
<evidence type="ECO:0000259" key="3">
    <source>
        <dbReference type="PROSITE" id="PS50158"/>
    </source>
</evidence>
<dbReference type="Pfam" id="PF00098">
    <property type="entry name" value="zf-CCHC"/>
    <property type="match status" value="1"/>
</dbReference>
<dbReference type="EMBL" id="AVOT02046009">
    <property type="protein sequence ID" value="MBW0541337.1"/>
    <property type="molecule type" value="Genomic_DNA"/>
</dbReference>
<dbReference type="SMART" id="SM00343">
    <property type="entry name" value="ZnF_C2HC"/>
    <property type="match status" value="1"/>
</dbReference>
<dbReference type="InterPro" id="IPR036875">
    <property type="entry name" value="Znf_CCHC_sf"/>
</dbReference>
<comment type="caution">
    <text evidence="4">The sequence shown here is derived from an EMBL/GenBank/DDBJ whole genome shotgun (WGS) entry which is preliminary data.</text>
</comment>
<dbReference type="OrthoDB" id="1099063at2759"/>
<dbReference type="SUPFAM" id="SSF57756">
    <property type="entry name" value="Retrovirus zinc finger-like domains"/>
    <property type="match status" value="1"/>
</dbReference>
<gene>
    <name evidence="4" type="ORF">O181_081052</name>
</gene>
<dbReference type="Gene3D" id="4.10.60.10">
    <property type="entry name" value="Zinc finger, CCHC-type"/>
    <property type="match status" value="1"/>
</dbReference>
<keyword evidence="2" id="KW-0479">Metal-binding</keyword>
<protein>
    <recommendedName>
        <fullName evidence="3">CCHC-type domain-containing protein</fullName>
    </recommendedName>
</protein>
<dbReference type="GO" id="GO:0003676">
    <property type="term" value="F:nucleic acid binding"/>
    <property type="evidence" value="ECO:0007669"/>
    <property type="project" value="InterPro"/>
</dbReference>
<dbReference type="InterPro" id="IPR001878">
    <property type="entry name" value="Znf_CCHC"/>
</dbReference>
<dbReference type="AlphaFoldDB" id="A0A9Q3FQ01"/>
<organism evidence="4 5">
    <name type="scientific">Austropuccinia psidii MF-1</name>
    <dbReference type="NCBI Taxonomy" id="1389203"/>
    <lineage>
        <taxon>Eukaryota</taxon>
        <taxon>Fungi</taxon>
        <taxon>Dikarya</taxon>
        <taxon>Basidiomycota</taxon>
        <taxon>Pucciniomycotina</taxon>
        <taxon>Pucciniomycetes</taxon>
        <taxon>Pucciniales</taxon>
        <taxon>Sphaerophragmiaceae</taxon>
        <taxon>Austropuccinia</taxon>
    </lineage>
</organism>